<gene>
    <name evidence="2" type="ORF">GCM10011349_09270</name>
</gene>
<accession>A0ABQ2JBN8</accession>
<comment type="caution">
    <text evidence="2">The sequence shown here is derived from an EMBL/GenBank/DDBJ whole genome shotgun (WGS) entry which is preliminary data.</text>
</comment>
<evidence type="ECO:0000313" key="2">
    <source>
        <dbReference type="EMBL" id="GGN44320.1"/>
    </source>
</evidence>
<dbReference type="RefSeq" id="WP_188818511.1">
    <property type="nucleotide sequence ID" value="NZ_BMLK01000003.1"/>
</dbReference>
<proteinExistence type="predicted"/>
<name>A0ABQ2JBN8_9SPHN</name>
<evidence type="ECO:0000256" key="1">
    <source>
        <dbReference type="SAM" id="Phobius"/>
    </source>
</evidence>
<dbReference type="EMBL" id="BMLK01000003">
    <property type="protein sequence ID" value="GGN44320.1"/>
    <property type="molecule type" value="Genomic_DNA"/>
</dbReference>
<sequence>MLRISLVQARVSAKASALTPSAAASPNVRSTMVIVMLLQTFFFLFYLTPGDHGRSGGRSEIGTRAIIANSKATILLAYFAIAGAFSCIRGKRIRTHLDRLRARD</sequence>
<keyword evidence="3" id="KW-1185">Reference proteome</keyword>
<reference evidence="3" key="1">
    <citation type="journal article" date="2019" name="Int. J. Syst. Evol. Microbiol.">
        <title>The Global Catalogue of Microorganisms (GCM) 10K type strain sequencing project: providing services to taxonomists for standard genome sequencing and annotation.</title>
        <authorList>
            <consortium name="The Broad Institute Genomics Platform"/>
            <consortium name="The Broad Institute Genome Sequencing Center for Infectious Disease"/>
            <person name="Wu L."/>
            <person name="Ma J."/>
        </authorList>
    </citation>
    <scope>NUCLEOTIDE SEQUENCE [LARGE SCALE GENOMIC DNA]</scope>
    <source>
        <strain evidence="3">CGMCC 1.6784</strain>
    </source>
</reference>
<keyword evidence="1" id="KW-0472">Membrane</keyword>
<protein>
    <submittedName>
        <fullName evidence="2">Uncharacterized protein</fullName>
    </submittedName>
</protein>
<organism evidence="2 3">
    <name type="scientific">Novosphingobium indicum</name>
    <dbReference type="NCBI Taxonomy" id="462949"/>
    <lineage>
        <taxon>Bacteria</taxon>
        <taxon>Pseudomonadati</taxon>
        <taxon>Pseudomonadota</taxon>
        <taxon>Alphaproteobacteria</taxon>
        <taxon>Sphingomonadales</taxon>
        <taxon>Sphingomonadaceae</taxon>
        <taxon>Novosphingobium</taxon>
    </lineage>
</organism>
<evidence type="ECO:0000313" key="3">
    <source>
        <dbReference type="Proteomes" id="UP000605099"/>
    </source>
</evidence>
<keyword evidence="1" id="KW-1133">Transmembrane helix</keyword>
<feature type="transmembrane region" description="Helical" evidence="1">
    <location>
        <begin position="28"/>
        <end position="46"/>
    </location>
</feature>
<keyword evidence="1" id="KW-0812">Transmembrane</keyword>
<dbReference type="Proteomes" id="UP000605099">
    <property type="component" value="Unassembled WGS sequence"/>
</dbReference>
<feature type="transmembrane region" description="Helical" evidence="1">
    <location>
        <begin position="66"/>
        <end position="88"/>
    </location>
</feature>